<reference evidence="2" key="1">
    <citation type="journal article" date="2014" name="Science">
        <title>Ancient hybridizations among the ancestral genomes of bread wheat.</title>
        <authorList>
            <consortium name="International Wheat Genome Sequencing Consortium,"/>
            <person name="Marcussen T."/>
            <person name="Sandve S.R."/>
            <person name="Heier L."/>
            <person name="Spannagl M."/>
            <person name="Pfeifer M."/>
            <person name="Jakobsen K.S."/>
            <person name="Wulff B.B."/>
            <person name="Steuernagel B."/>
            <person name="Mayer K.F."/>
            <person name="Olsen O.A."/>
        </authorList>
    </citation>
    <scope>NUCLEOTIDE SEQUENCE [LARGE SCALE GENOMIC DNA]</scope>
    <source>
        <strain evidence="2">cv. AL8/78</strain>
    </source>
</reference>
<protein>
    <submittedName>
        <fullName evidence="1">Uncharacterized protein</fullName>
    </submittedName>
</protein>
<sequence>MSRISWRCFGSCIFSRHRIVEAPENDTHVWFSWSVNRYRIIKLHTYSLSFVPAPSGNRNHYRSPTNLWYP</sequence>
<organism evidence="1 2">
    <name type="scientific">Aegilops tauschii subsp. strangulata</name>
    <name type="common">Goatgrass</name>
    <dbReference type="NCBI Taxonomy" id="200361"/>
    <lineage>
        <taxon>Eukaryota</taxon>
        <taxon>Viridiplantae</taxon>
        <taxon>Streptophyta</taxon>
        <taxon>Embryophyta</taxon>
        <taxon>Tracheophyta</taxon>
        <taxon>Spermatophyta</taxon>
        <taxon>Magnoliopsida</taxon>
        <taxon>Liliopsida</taxon>
        <taxon>Poales</taxon>
        <taxon>Poaceae</taxon>
        <taxon>BOP clade</taxon>
        <taxon>Pooideae</taxon>
        <taxon>Triticodae</taxon>
        <taxon>Triticeae</taxon>
        <taxon>Triticinae</taxon>
        <taxon>Aegilops</taxon>
    </lineage>
</organism>
<dbReference type="AlphaFoldDB" id="A0A453S752"/>
<reference evidence="2" key="2">
    <citation type="journal article" date="2017" name="Nat. Plants">
        <title>The Aegilops tauschii genome reveals multiple impacts of transposons.</title>
        <authorList>
            <person name="Zhao G."/>
            <person name="Zou C."/>
            <person name="Li K."/>
            <person name="Wang K."/>
            <person name="Li T."/>
            <person name="Gao L."/>
            <person name="Zhang X."/>
            <person name="Wang H."/>
            <person name="Yang Z."/>
            <person name="Liu X."/>
            <person name="Jiang W."/>
            <person name="Mao L."/>
            <person name="Kong X."/>
            <person name="Jiao Y."/>
            <person name="Jia J."/>
        </authorList>
    </citation>
    <scope>NUCLEOTIDE SEQUENCE [LARGE SCALE GENOMIC DNA]</scope>
    <source>
        <strain evidence="2">cv. AL8/78</strain>
    </source>
</reference>
<dbReference type="EnsemblPlants" id="AET7Gv20847300.1">
    <property type="protein sequence ID" value="AET7Gv20847300.1"/>
    <property type="gene ID" value="AET7Gv20847300"/>
</dbReference>
<reference evidence="1" key="4">
    <citation type="submission" date="2019-03" db="UniProtKB">
        <authorList>
            <consortium name="EnsemblPlants"/>
        </authorList>
    </citation>
    <scope>IDENTIFICATION</scope>
</reference>
<reference evidence="1" key="5">
    <citation type="journal article" date="2021" name="G3 (Bethesda)">
        <title>Aegilops tauschii genome assembly Aet v5.0 features greater sequence contiguity and improved annotation.</title>
        <authorList>
            <person name="Wang L."/>
            <person name="Zhu T."/>
            <person name="Rodriguez J.C."/>
            <person name="Deal K.R."/>
            <person name="Dubcovsky J."/>
            <person name="McGuire P.E."/>
            <person name="Lux T."/>
            <person name="Spannagl M."/>
            <person name="Mayer K.F.X."/>
            <person name="Baldrich P."/>
            <person name="Meyers B.C."/>
            <person name="Huo N."/>
            <person name="Gu Y.Q."/>
            <person name="Zhou H."/>
            <person name="Devos K.M."/>
            <person name="Bennetzen J.L."/>
            <person name="Unver T."/>
            <person name="Budak H."/>
            <person name="Gulick P.J."/>
            <person name="Galiba G."/>
            <person name="Kalapos B."/>
            <person name="Nelson D.R."/>
            <person name="Li P."/>
            <person name="You F.M."/>
            <person name="Luo M.C."/>
            <person name="Dvorak J."/>
        </authorList>
    </citation>
    <scope>NUCLEOTIDE SEQUENCE [LARGE SCALE GENOMIC DNA]</scope>
    <source>
        <strain evidence="1">cv. AL8/78</strain>
    </source>
</reference>
<accession>A0A453S752</accession>
<evidence type="ECO:0000313" key="2">
    <source>
        <dbReference type="Proteomes" id="UP000015105"/>
    </source>
</evidence>
<keyword evidence="2" id="KW-1185">Reference proteome</keyword>
<dbReference type="Proteomes" id="UP000015105">
    <property type="component" value="Chromosome 7D"/>
</dbReference>
<reference evidence="1" key="3">
    <citation type="journal article" date="2017" name="Nature">
        <title>Genome sequence of the progenitor of the wheat D genome Aegilops tauschii.</title>
        <authorList>
            <person name="Luo M.C."/>
            <person name="Gu Y.Q."/>
            <person name="Puiu D."/>
            <person name="Wang H."/>
            <person name="Twardziok S.O."/>
            <person name="Deal K.R."/>
            <person name="Huo N."/>
            <person name="Zhu T."/>
            <person name="Wang L."/>
            <person name="Wang Y."/>
            <person name="McGuire P.E."/>
            <person name="Liu S."/>
            <person name="Long H."/>
            <person name="Ramasamy R.K."/>
            <person name="Rodriguez J.C."/>
            <person name="Van S.L."/>
            <person name="Yuan L."/>
            <person name="Wang Z."/>
            <person name="Xia Z."/>
            <person name="Xiao L."/>
            <person name="Anderson O.D."/>
            <person name="Ouyang S."/>
            <person name="Liang Y."/>
            <person name="Zimin A.V."/>
            <person name="Pertea G."/>
            <person name="Qi P."/>
            <person name="Bennetzen J.L."/>
            <person name="Dai X."/>
            <person name="Dawson M.W."/>
            <person name="Muller H.G."/>
            <person name="Kugler K."/>
            <person name="Rivarola-Duarte L."/>
            <person name="Spannagl M."/>
            <person name="Mayer K.F.X."/>
            <person name="Lu F.H."/>
            <person name="Bevan M.W."/>
            <person name="Leroy P."/>
            <person name="Li P."/>
            <person name="You F.M."/>
            <person name="Sun Q."/>
            <person name="Liu Z."/>
            <person name="Lyons E."/>
            <person name="Wicker T."/>
            <person name="Salzberg S.L."/>
            <person name="Devos K.M."/>
            <person name="Dvorak J."/>
        </authorList>
    </citation>
    <scope>NUCLEOTIDE SEQUENCE [LARGE SCALE GENOMIC DNA]</scope>
    <source>
        <strain evidence="1">cv. AL8/78</strain>
    </source>
</reference>
<evidence type="ECO:0000313" key="1">
    <source>
        <dbReference type="EnsemblPlants" id="AET7Gv20847300.1"/>
    </source>
</evidence>
<dbReference type="Gramene" id="AET7Gv20847300.1">
    <property type="protein sequence ID" value="AET7Gv20847300.1"/>
    <property type="gene ID" value="AET7Gv20847300"/>
</dbReference>
<name>A0A453S752_AEGTS</name>
<proteinExistence type="predicted"/>